<evidence type="ECO:0000313" key="4">
    <source>
        <dbReference type="Proteomes" id="UP000249130"/>
    </source>
</evidence>
<evidence type="ECO:0000256" key="1">
    <source>
        <dbReference type="SAM" id="Coils"/>
    </source>
</evidence>
<keyword evidence="2" id="KW-0812">Transmembrane</keyword>
<protein>
    <recommendedName>
        <fullName evidence="5">DUF4407 domain-containing protein</fullName>
    </recommendedName>
</protein>
<evidence type="ECO:0008006" key="5">
    <source>
        <dbReference type="Google" id="ProtNLM"/>
    </source>
</evidence>
<proteinExistence type="predicted"/>
<feature type="transmembrane region" description="Helical" evidence="2">
    <location>
        <begin position="45"/>
        <end position="66"/>
    </location>
</feature>
<reference evidence="3 4" key="1">
    <citation type="submission" date="2017-07" db="EMBL/GenBank/DDBJ databases">
        <title>Draft Genome Sequences of Select Purple Nonsulfur Bacteria.</title>
        <authorList>
            <person name="Lasarre B."/>
            <person name="Mckinlay J.B."/>
        </authorList>
    </citation>
    <scope>NUCLEOTIDE SEQUENCE [LARGE SCALE GENOMIC DNA]</scope>
    <source>
        <strain evidence="3 4">DSM 5909</strain>
    </source>
</reference>
<dbReference type="OrthoDB" id="10019717at2"/>
<sequence length="533" mass="60102">MLQMRLEVIKAAIEWFFKKILDNVSVDGCKTGGVFCEFANFINGFTLLTLLTVVLLVVLYFGVFSFKRIILRIVREFFPGATFRRQGSPKGTFDPFDLIRIPRPPVAESAGGRLWHALGTDPAMLVGAGYRDAKARMGLALSVLFTTALAVVGAFTFMSYLMKDQAHSWFGWAAVTLFGVLIYAGVIYSFDMSIVVQRKPSKAQMWARLGFALFMSILVGGQLNVDFHRQFLSARLEKQLPISETRDAIRKLEEEDLAIRNIVSTQTKQIAELDSDIRTLQLRKENKSLDRERADLQQAVDAIDADVKMLNCIAGRERSRGRWERACRINRPRLIALNLDVYESRVAGPDSPRCETDHRSSVYCRAQEKLAELVAQRGDANRKLQAFPVSADAIDTEIGRKEIEKRRSADLRDQELKRGENTRAALGVATGKLSEFEGRKSSSTAELWSSMWSAVSEFSGTGIWILILFIVLIVLDMFAVVSKYMWTSPVYDARLEAWEAMQLEDADAFVARFRTRFEEPPGRWDLLPPPAPA</sequence>
<name>A0A327KW51_9BRAD</name>
<evidence type="ECO:0000313" key="3">
    <source>
        <dbReference type="EMBL" id="RAI42316.1"/>
    </source>
</evidence>
<feature type="transmembrane region" description="Helical" evidence="2">
    <location>
        <begin position="206"/>
        <end position="225"/>
    </location>
</feature>
<keyword evidence="2" id="KW-1133">Transmembrane helix</keyword>
<dbReference type="Pfam" id="PF14362">
    <property type="entry name" value="DUF4407"/>
    <property type="match status" value="1"/>
</dbReference>
<evidence type="ECO:0000256" key="2">
    <source>
        <dbReference type="SAM" id="Phobius"/>
    </source>
</evidence>
<comment type="caution">
    <text evidence="3">The sequence shown here is derived from an EMBL/GenBank/DDBJ whole genome shotgun (WGS) entry which is preliminary data.</text>
</comment>
<keyword evidence="1" id="KW-0175">Coiled coil</keyword>
<feature type="coiled-coil region" evidence="1">
    <location>
        <begin position="279"/>
        <end position="306"/>
    </location>
</feature>
<keyword evidence="4" id="KW-1185">Reference proteome</keyword>
<feature type="transmembrane region" description="Helical" evidence="2">
    <location>
        <begin position="169"/>
        <end position="194"/>
    </location>
</feature>
<feature type="transmembrane region" description="Helical" evidence="2">
    <location>
        <begin position="463"/>
        <end position="486"/>
    </location>
</feature>
<organism evidence="3 4">
    <name type="scientific">Rhodoplanes roseus</name>
    <dbReference type="NCBI Taxonomy" id="29409"/>
    <lineage>
        <taxon>Bacteria</taxon>
        <taxon>Pseudomonadati</taxon>
        <taxon>Pseudomonadota</taxon>
        <taxon>Alphaproteobacteria</taxon>
        <taxon>Hyphomicrobiales</taxon>
        <taxon>Nitrobacteraceae</taxon>
        <taxon>Rhodoplanes</taxon>
    </lineage>
</organism>
<dbReference type="EMBL" id="NPEX01000159">
    <property type="protein sequence ID" value="RAI42316.1"/>
    <property type="molecule type" value="Genomic_DNA"/>
</dbReference>
<dbReference type="AlphaFoldDB" id="A0A327KW51"/>
<keyword evidence="2" id="KW-0472">Membrane</keyword>
<dbReference type="InterPro" id="IPR025519">
    <property type="entry name" value="DUF4407"/>
</dbReference>
<gene>
    <name evidence="3" type="ORF">CH341_19815</name>
</gene>
<dbReference type="Proteomes" id="UP000249130">
    <property type="component" value="Unassembled WGS sequence"/>
</dbReference>
<accession>A0A327KW51</accession>
<feature type="transmembrane region" description="Helical" evidence="2">
    <location>
        <begin position="139"/>
        <end position="157"/>
    </location>
</feature>